<dbReference type="InterPro" id="IPR027461">
    <property type="entry name" value="Carboxypeptidase_A_C_sf"/>
</dbReference>
<dbReference type="PANTHER" id="PTHR30237">
    <property type="entry name" value="MURAMOYLTETRAPEPTIDE CARBOXYPEPTIDASE"/>
    <property type="match status" value="1"/>
</dbReference>
<dbReference type="Pfam" id="PF17676">
    <property type="entry name" value="Peptidase_S66C"/>
    <property type="match status" value="1"/>
</dbReference>
<keyword evidence="6" id="KW-0732">Signal</keyword>
<dbReference type="PIRSF" id="PIRSF028757">
    <property type="entry name" value="LD-carboxypeptidase"/>
    <property type="match status" value="1"/>
</dbReference>
<dbReference type="InterPro" id="IPR040921">
    <property type="entry name" value="Peptidase_S66C"/>
</dbReference>
<organism evidence="9 10">
    <name type="scientific">Parapedobacter deserti</name>
    <dbReference type="NCBI Taxonomy" id="1912957"/>
    <lineage>
        <taxon>Bacteria</taxon>
        <taxon>Pseudomonadati</taxon>
        <taxon>Bacteroidota</taxon>
        <taxon>Sphingobacteriia</taxon>
        <taxon>Sphingobacteriales</taxon>
        <taxon>Sphingobacteriaceae</taxon>
        <taxon>Parapedobacter</taxon>
    </lineage>
</organism>
<evidence type="ECO:0000259" key="7">
    <source>
        <dbReference type="Pfam" id="PF02016"/>
    </source>
</evidence>
<dbReference type="EMBL" id="JBHRTA010000008">
    <property type="protein sequence ID" value="MFC3196372.1"/>
    <property type="molecule type" value="Genomic_DNA"/>
</dbReference>
<sequence>MNKRTFIKVLSLGMVGAPLSGIAPSTALTSSRLPNIYPPLIRRGDTIGIITPSSALVDDEGYSIADANFMQLGLKVKWGRHVGKKHGFLAGKDEERMTDLHEMFADPQIKAIICLRGGSGAARLLDRLDYDLIARNPKIFLGYSDITAFHQAIHTQTGLITFHGPVANSPWTAMVTDQFEQLFFEGKALDYGRLRRKSSATGVNRDVIHTIYPGVAEGKLMGGNLTVLTGIAGSKYYPDFEDSILFLEDIGEQPYRIDRMFSQLALSGALQKIRGFIFGKCSDCEAKNPKNSLTLEQILDDYIKPLGIPAYQGALIGHIDEQFILPVGARVRIDADQGSITVIEDIFRR</sequence>
<dbReference type="RefSeq" id="WP_379019020.1">
    <property type="nucleotide sequence ID" value="NZ_JBHRTA010000008.1"/>
</dbReference>
<keyword evidence="3" id="KW-0645">Protease</keyword>
<dbReference type="InterPro" id="IPR003507">
    <property type="entry name" value="S66_fam"/>
</dbReference>
<name>A0ABV7JH11_9SPHI</name>
<protein>
    <submittedName>
        <fullName evidence="9">LD-carboxypeptidase</fullName>
    </submittedName>
</protein>
<dbReference type="Pfam" id="PF02016">
    <property type="entry name" value="Peptidase_S66"/>
    <property type="match status" value="1"/>
</dbReference>
<gene>
    <name evidence="9" type="ORF">ACFOET_01975</name>
</gene>
<evidence type="ECO:0000256" key="5">
    <source>
        <dbReference type="ARBA" id="ARBA00022825"/>
    </source>
</evidence>
<evidence type="ECO:0000256" key="2">
    <source>
        <dbReference type="ARBA" id="ARBA00022645"/>
    </source>
</evidence>
<dbReference type="SUPFAM" id="SSF52317">
    <property type="entry name" value="Class I glutamine amidotransferase-like"/>
    <property type="match status" value="1"/>
</dbReference>
<evidence type="ECO:0000256" key="6">
    <source>
        <dbReference type="SAM" id="SignalP"/>
    </source>
</evidence>
<evidence type="ECO:0000259" key="8">
    <source>
        <dbReference type="Pfam" id="PF17676"/>
    </source>
</evidence>
<dbReference type="Gene3D" id="3.50.30.60">
    <property type="entry name" value="LD-carboxypeptidase A C-terminal domain-like"/>
    <property type="match status" value="1"/>
</dbReference>
<feature type="domain" description="LD-carboxypeptidase N-terminal" evidence="7">
    <location>
        <begin position="47"/>
        <end position="164"/>
    </location>
</feature>
<keyword evidence="10" id="KW-1185">Reference proteome</keyword>
<evidence type="ECO:0000256" key="3">
    <source>
        <dbReference type="ARBA" id="ARBA00022670"/>
    </source>
</evidence>
<keyword evidence="5" id="KW-0720">Serine protease</keyword>
<evidence type="ECO:0000313" key="9">
    <source>
        <dbReference type="EMBL" id="MFC3196372.1"/>
    </source>
</evidence>
<feature type="domain" description="LD-carboxypeptidase C-terminal" evidence="8">
    <location>
        <begin position="217"/>
        <end position="333"/>
    </location>
</feature>
<accession>A0ABV7JH11</accession>
<dbReference type="Proteomes" id="UP001595526">
    <property type="component" value="Unassembled WGS sequence"/>
</dbReference>
<dbReference type="InterPro" id="IPR027478">
    <property type="entry name" value="LdcA_N"/>
</dbReference>
<dbReference type="Gene3D" id="3.40.50.10740">
    <property type="entry name" value="Class I glutamine amidotransferase-like"/>
    <property type="match status" value="1"/>
</dbReference>
<keyword evidence="4" id="KW-0378">Hydrolase</keyword>
<dbReference type="SUPFAM" id="SSF141986">
    <property type="entry name" value="LD-carboxypeptidase A C-terminal domain-like"/>
    <property type="match status" value="1"/>
</dbReference>
<proteinExistence type="inferred from homology"/>
<feature type="chain" id="PRO_5046909638" evidence="6">
    <location>
        <begin position="24"/>
        <end position="349"/>
    </location>
</feature>
<dbReference type="InterPro" id="IPR029062">
    <property type="entry name" value="Class_I_gatase-like"/>
</dbReference>
<evidence type="ECO:0000256" key="1">
    <source>
        <dbReference type="ARBA" id="ARBA00010233"/>
    </source>
</evidence>
<dbReference type="PANTHER" id="PTHR30237:SF2">
    <property type="entry name" value="MUREIN TETRAPEPTIDE CARBOXYPEPTIDASE"/>
    <property type="match status" value="1"/>
</dbReference>
<dbReference type="CDD" id="cd07025">
    <property type="entry name" value="Peptidase_S66"/>
    <property type="match status" value="1"/>
</dbReference>
<feature type="signal peptide" evidence="6">
    <location>
        <begin position="1"/>
        <end position="23"/>
    </location>
</feature>
<comment type="similarity">
    <text evidence="1">Belongs to the peptidase S66 family.</text>
</comment>
<evidence type="ECO:0000256" key="4">
    <source>
        <dbReference type="ARBA" id="ARBA00022801"/>
    </source>
</evidence>
<reference evidence="10" key="1">
    <citation type="journal article" date="2019" name="Int. J. Syst. Evol. Microbiol.">
        <title>The Global Catalogue of Microorganisms (GCM) 10K type strain sequencing project: providing services to taxonomists for standard genome sequencing and annotation.</title>
        <authorList>
            <consortium name="The Broad Institute Genomics Platform"/>
            <consortium name="The Broad Institute Genome Sequencing Center for Infectious Disease"/>
            <person name="Wu L."/>
            <person name="Ma J."/>
        </authorList>
    </citation>
    <scope>NUCLEOTIDE SEQUENCE [LARGE SCALE GENOMIC DNA]</scope>
    <source>
        <strain evidence="10">KCTC 52416</strain>
    </source>
</reference>
<dbReference type="InterPro" id="IPR040449">
    <property type="entry name" value="Peptidase_S66_N"/>
</dbReference>
<evidence type="ECO:0000313" key="10">
    <source>
        <dbReference type="Proteomes" id="UP001595526"/>
    </source>
</evidence>
<keyword evidence="2" id="KW-0121">Carboxypeptidase</keyword>
<comment type="caution">
    <text evidence="9">The sequence shown here is derived from an EMBL/GenBank/DDBJ whole genome shotgun (WGS) entry which is preliminary data.</text>
</comment>